<dbReference type="AlphaFoldDB" id="A0A554JBD0"/>
<proteinExistence type="predicted"/>
<accession>A0A554JBD0</accession>
<sequence>MAGRAISFATPDQRGDVRSIERLIRKALPVSRPVLSEKPMPKHEDHQARPFQGRKPNPHERNRKPRFEHRNNSSRRPGIPKDQKGSFFKRA</sequence>
<feature type="compositionally biased region" description="Basic and acidic residues" evidence="1">
    <location>
        <begin position="39"/>
        <end position="48"/>
    </location>
</feature>
<feature type="region of interest" description="Disordered" evidence="1">
    <location>
        <begin position="27"/>
        <end position="91"/>
    </location>
</feature>
<evidence type="ECO:0000313" key="2">
    <source>
        <dbReference type="EMBL" id="TSC65600.1"/>
    </source>
</evidence>
<dbReference type="EMBL" id="VMFF01000037">
    <property type="protein sequence ID" value="TSC65600.1"/>
    <property type="molecule type" value="Genomic_DNA"/>
</dbReference>
<gene>
    <name evidence="2" type="ORF">G01um101477_403</name>
</gene>
<evidence type="ECO:0000313" key="3">
    <source>
        <dbReference type="Proteomes" id="UP000319613"/>
    </source>
</evidence>
<protein>
    <submittedName>
        <fullName evidence="2">Uncharacterized protein</fullName>
    </submittedName>
</protein>
<comment type="caution">
    <text evidence="2">The sequence shown here is derived from an EMBL/GenBank/DDBJ whole genome shotgun (WGS) entry which is preliminary data.</text>
</comment>
<organism evidence="2 3">
    <name type="scientific">Candidatus Doudnabacteria bacterium Gr01-1014_77</name>
    <dbReference type="NCBI Taxonomy" id="2017133"/>
    <lineage>
        <taxon>Bacteria</taxon>
        <taxon>Candidatus Doudnaibacteriota</taxon>
    </lineage>
</organism>
<name>A0A554JBD0_9BACT</name>
<evidence type="ECO:0000256" key="1">
    <source>
        <dbReference type="SAM" id="MobiDB-lite"/>
    </source>
</evidence>
<dbReference type="Proteomes" id="UP000319613">
    <property type="component" value="Unassembled WGS sequence"/>
</dbReference>
<reference evidence="2 3" key="1">
    <citation type="submission" date="2017-07" db="EMBL/GenBank/DDBJ databases">
        <title>Mechanisms for carbon and nitrogen cycling indicate functional differentiation within the Candidate Phyla Radiation.</title>
        <authorList>
            <person name="Danczak R.E."/>
            <person name="Johnston M.D."/>
            <person name="Kenah C."/>
            <person name="Slattery M."/>
            <person name="Wrighton K.C."/>
            <person name="Wilkins M.J."/>
        </authorList>
    </citation>
    <scope>NUCLEOTIDE SEQUENCE [LARGE SCALE GENOMIC DNA]</scope>
    <source>
        <strain evidence="2">Gr01-1014_77</strain>
    </source>
</reference>